<comment type="cofactor">
    <cofactor evidence="1">
        <name>Cu(2+)</name>
        <dbReference type="ChEBI" id="CHEBI:29036"/>
    </cofactor>
</comment>
<organism evidence="17 18">
    <name type="scientific">Podospora didyma</name>
    <dbReference type="NCBI Taxonomy" id="330526"/>
    <lineage>
        <taxon>Eukaryota</taxon>
        <taxon>Fungi</taxon>
        <taxon>Dikarya</taxon>
        <taxon>Ascomycota</taxon>
        <taxon>Pezizomycotina</taxon>
        <taxon>Sordariomycetes</taxon>
        <taxon>Sordariomycetidae</taxon>
        <taxon>Sordariales</taxon>
        <taxon>Podosporaceae</taxon>
        <taxon>Podospora</taxon>
    </lineage>
</organism>
<evidence type="ECO:0000256" key="14">
    <source>
        <dbReference type="ARBA" id="ARBA00045077"/>
    </source>
</evidence>
<evidence type="ECO:0000256" key="4">
    <source>
        <dbReference type="ARBA" id="ARBA00022723"/>
    </source>
</evidence>
<dbReference type="PANTHER" id="PTHR33353:SF2">
    <property type="entry name" value="ENDO-BETA-1,4-GLUCANASE D"/>
    <property type="match status" value="1"/>
</dbReference>
<keyword evidence="7" id="KW-0560">Oxidoreductase</keyword>
<gene>
    <name evidence="17" type="ORF">B0H63DRAFT_522939</name>
</gene>
<dbReference type="GO" id="GO:0005576">
    <property type="term" value="C:extracellular region"/>
    <property type="evidence" value="ECO:0007669"/>
    <property type="project" value="UniProtKB-SubCell"/>
</dbReference>
<evidence type="ECO:0000256" key="7">
    <source>
        <dbReference type="ARBA" id="ARBA00023002"/>
    </source>
</evidence>
<evidence type="ECO:0000256" key="12">
    <source>
        <dbReference type="ARBA" id="ARBA00023326"/>
    </source>
</evidence>
<sequence length="150" mass="17291">MRLEHVFDFSVKTKTGRLLSQAHYRWSKLLVNNHLTNDFEYIRENSNGIMPTKQFLKPSDDFAPRPTKPARANTVGFQLWYYATMQHPGPLTIHMSKVPSGVGDIHNYRGDGEWFKLPRDTPPGQYPVRVEHIAIYGAQSGDTEFYFECA</sequence>
<dbReference type="Proteomes" id="UP001285441">
    <property type="component" value="Unassembled WGS sequence"/>
</dbReference>
<comment type="caution">
    <text evidence="17">The sequence shown here is derived from an EMBL/GenBank/DDBJ whole genome shotgun (WGS) entry which is preliminary data.</text>
</comment>
<evidence type="ECO:0000256" key="8">
    <source>
        <dbReference type="ARBA" id="ARBA00023008"/>
    </source>
</evidence>
<accession>A0AAE0U018</accession>
<keyword evidence="4" id="KW-0479">Metal-binding</keyword>
<evidence type="ECO:0000256" key="5">
    <source>
        <dbReference type="ARBA" id="ARBA00022729"/>
    </source>
</evidence>
<evidence type="ECO:0000259" key="16">
    <source>
        <dbReference type="Pfam" id="PF03443"/>
    </source>
</evidence>
<dbReference type="InterPro" id="IPR049892">
    <property type="entry name" value="AA9"/>
</dbReference>
<dbReference type="EC" id="1.14.99.56" evidence="15"/>
<evidence type="ECO:0000256" key="11">
    <source>
        <dbReference type="ARBA" id="ARBA00023277"/>
    </source>
</evidence>
<keyword evidence="11" id="KW-0119">Carbohydrate metabolism</keyword>
<evidence type="ECO:0000256" key="9">
    <source>
        <dbReference type="ARBA" id="ARBA00023033"/>
    </source>
</evidence>
<proteinExistence type="inferred from homology"/>
<dbReference type="InterPro" id="IPR005103">
    <property type="entry name" value="AA9_LPMO"/>
</dbReference>
<feature type="domain" description="Auxiliary Activity family 9 catalytic" evidence="16">
    <location>
        <begin position="115"/>
        <end position="150"/>
    </location>
</feature>
<evidence type="ECO:0000313" key="17">
    <source>
        <dbReference type="EMBL" id="KAK3385614.1"/>
    </source>
</evidence>
<dbReference type="AlphaFoldDB" id="A0AAE0U018"/>
<evidence type="ECO:0000256" key="3">
    <source>
        <dbReference type="ARBA" id="ARBA00022525"/>
    </source>
</evidence>
<keyword evidence="12" id="KW-0624">Polysaccharide degradation</keyword>
<evidence type="ECO:0000313" key="18">
    <source>
        <dbReference type="Proteomes" id="UP001285441"/>
    </source>
</evidence>
<keyword evidence="18" id="KW-1185">Reference proteome</keyword>
<name>A0AAE0U018_9PEZI</name>
<dbReference type="GO" id="GO:0004497">
    <property type="term" value="F:monooxygenase activity"/>
    <property type="evidence" value="ECO:0007669"/>
    <property type="project" value="UniProtKB-KW"/>
</dbReference>
<reference evidence="17" key="1">
    <citation type="journal article" date="2023" name="Mol. Phylogenet. Evol.">
        <title>Genome-scale phylogeny and comparative genomics of the fungal order Sordariales.</title>
        <authorList>
            <person name="Hensen N."/>
            <person name="Bonometti L."/>
            <person name="Westerberg I."/>
            <person name="Brannstrom I.O."/>
            <person name="Guillou S."/>
            <person name="Cros-Aarteil S."/>
            <person name="Calhoun S."/>
            <person name="Haridas S."/>
            <person name="Kuo A."/>
            <person name="Mondo S."/>
            <person name="Pangilinan J."/>
            <person name="Riley R."/>
            <person name="LaButti K."/>
            <person name="Andreopoulos B."/>
            <person name="Lipzen A."/>
            <person name="Chen C."/>
            <person name="Yan M."/>
            <person name="Daum C."/>
            <person name="Ng V."/>
            <person name="Clum A."/>
            <person name="Steindorff A."/>
            <person name="Ohm R.A."/>
            <person name="Martin F."/>
            <person name="Silar P."/>
            <person name="Natvig D.O."/>
            <person name="Lalanne C."/>
            <person name="Gautier V."/>
            <person name="Ament-Velasquez S.L."/>
            <person name="Kruys A."/>
            <person name="Hutchinson M.I."/>
            <person name="Powell A.J."/>
            <person name="Barry K."/>
            <person name="Miller A.N."/>
            <person name="Grigoriev I.V."/>
            <person name="Debuchy R."/>
            <person name="Gladieux P."/>
            <person name="Hiltunen Thoren M."/>
            <person name="Johannesson H."/>
        </authorList>
    </citation>
    <scope>NUCLEOTIDE SEQUENCE</scope>
    <source>
        <strain evidence="17">CBS 232.78</strain>
    </source>
</reference>
<comment type="subcellular location">
    <subcellularLocation>
        <location evidence="2">Secreted</location>
    </subcellularLocation>
</comment>
<evidence type="ECO:0000256" key="2">
    <source>
        <dbReference type="ARBA" id="ARBA00004613"/>
    </source>
</evidence>
<keyword evidence="10" id="KW-1015">Disulfide bond</keyword>
<dbReference type="GO" id="GO:0030245">
    <property type="term" value="P:cellulose catabolic process"/>
    <property type="evidence" value="ECO:0007669"/>
    <property type="project" value="UniProtKB-KW"/>
</dbReference>
<dbReference type="GO" id="GO:0046872">
    <property type="term" value="F:metal ion binding"/>
    <property type="evidence" value="ECO:0007669"/>
    <property type="project" value="UniProtKB-KW"/>
</dbReference>
<protein>
    <recommendedName>
        <fullName evidence="15">lytic cellulose monooxygenase (C4-dehydrogenating)</fullName>
        <ecNumber evidence="15">1.14.99.56</ecNumber>
    </recommendedName>
</protein>
<comment type="similarity">
    <text evidence="13">Belongs to the polysaccharide monooxygenase AA9 family.</text>
</comment>
<keyword evidence="9" id="KW-0503">Monooxygenase</keyword>
<keyword evidence="8" id="KW-0186">Copper</keyword>
<dbReference type="PANTHER" id="PTHR33353">
    <property type="entry name" value="PUTATIVE (AFU_ORTHOLOGUE AFUA_1G12560)-RELATED"/>
    <property type="match status" value="1"/>
</dbReference>
<dbReference type="Pfam" id="PF03443">
    <property type="entry name" value="AA9"/>
    <property type="match status" value="1"/>
</dbReference>
<evidence type="ECO:0000256" key="1">
    <source>
        <dbReference type="ARBA" id="ARBA00001973"/>
    </source>
</evidence>
<evidence type="ECO:0000256" key="6">
    <source>
        <dbReference type="ARBA" id="ARBA00023001"/>
    </source>
</evidence>
<evidence type="ECO:0000256" key="10">
    <source>
        <dbReference type="ARBA" id="ARBA00023157"/>
    </source>
</evidence>
<evidence type="ECO:0000256" key="13">
    <source>
        <dbReference type="ARBA" id="ARBA00044502"/>
    </source>
</evidence>
<keyword evidence="5" id="KW-0732">Signal</keyword>
<keyword evidence="3" id="KW-0964">Secreted</keyword>
<dbReference type="Gene3D" id="2.70.50.70">
    <property type="match status" value="2"/>
</dbReference>
<dbReference type="EMBL" id="JAULSW010000004">
    <property type="protein sequence ID" value="KAK3385614.1"/>
    <property type="molecule type" value="Genomic_DNA"/>
</dbReference>
<keyword evidence="6" id="KW-0136">Cellulose degradation</keyword>
<reference evidence="17" key="2">
    <citation type="submission" date="2023-06" db="EMBL/GenBank/DDBJ databases">
        <authorList>
            <consortium name="Lawrence Berkeley National Laboratory"/>
            <person name="Haridas S."/>
            <person name="Hensen N."/>
            <person name="Bonometti L."/>
            <person name="Westerberg I."/>
            <person name="Brannstrom I.O."/>
            <person name="Guillou S."/>
            <person name="Cros-Aarteil S."/>
            <person name="Calhoun S."/>
            <person name="Kuo A."/>
            <person name="Mondo S."/>
            <person name="Pangilinan J."/>
            <person name="Riley R."/>
            <person name="LaButti K."/>
            <person name="Andreopoulos B."/>
            <person name="Lipzen A."/>
            <person name="Chen C."/>
            <person name="Yanf M."/>
            <person name="Daum C."/>
            <person name="Ng V."/>
            <person name="Clum A."/>
            <person name="Steindorff A."/>
            <person name="Ohm R."/>
            <person name="Martin F."/>
            <person name="Silar P."/>
            <person name="Natvig D."/>
            <person name="Lalanne C."/>
            <person name="Gautier V."/>
            <person name="Ament-velasquez S.L."/>
            <person name="Kruys A."/>
            <person name="Hutchinson M.I."/>
            <person name="Powell A.J."/>
            <person name="Barry K."/>
            <person name="Miller A.N."/>
            <person name="Grigoriev I.V."/>
            <person name="Debuchy R."/>
            <person name="Gladieux P."/>
            <person name="Thoren M.H."/>
            <person name="Johannesson H."/>
        </authorList>
    </citation>
    <scope>NUCLEOTIDE SEQUENCE</scope>
    <source>
        <strain evidence="17">CBS 232.78</strain>
    </source>
</reference>
<comment type="catalytic activity">
    <reaction evidence="14">
        <text>[(1-&gt;4)-beta-D-glucosyl]n+m + reduced acceptor + O2 = 4-dehydro-beta-D-glucosyl-[(1-&gt;4)-beta-D-glucosyl]n-1 + [(1-&gt;4)-beta-D-glucosyl]m + acceptor + H2O.</text>
        <dbReference type="EC" id="1.14.99.56"/>
    </reaction>
</comment>
<evidence type="ECO:0000256" key="15">
    <source>
        <dbReference type="ARBA" id="ARBA00047174"/>
    </source>
</evidence>